<dbReference type="Gene3D" id="3.40.50.720">
    <property type="entry name" value="NAD(P)-binding Rossmann-like Domain"/>
    <property type="match status" value="1"/>
</dbReference>
<evidence type="ECO:0000256" key="3">
    <source>
        <dbReference type="SAM" id="MobiDB-lite"/>
    </source>
</evidence>
<dbReference type="Pfam" id="PF13561">
    <property type="entry name" value="adh_short_C2"/>
    <property type="match status" value="1"/>
</dbReference>
<protein>
    <submittedName>
        <fullName evidence="4">SDR family oxidoreductase</fullName>
    </submittedName>
</protein>
<evidence type="ECO:0000313" key="4">
    <source>
        <dbReference type="EMBL" id="MFC0222386.1"/>
    </source>
</evidence>
<proteinExistence type="inferred from homology"/>
<dbReference type="InterPro" id="IPR036291">
    <property type="entry name" value="NAD(P)-bd_dom_sf"/>
</dbReference>
<gene>
    <name evidence="4" type="ORF">ACFFJG_07835</name>
</gene>
<evidence type="ECO:0000313" key="5">
    <source>
        <dbReference type="Proteomes" id="UP001589698"/>
    </source>
</evidence>
<dbReference type="InterPro" id="IPR002347">
    <property type="entry name" value="SDR_fam"/>
</dbReference>
<dbReference type="Proteomes" id="UP001589698">
    <property type="component" value="Unassembled WGS sequence"/>
</dbReference>
<dbReference type="EMBL" id="JBHLXH010000001">
    <property type="protein sequence ID" value="MFC0222386.1"/>
    <property type="molecule type" value="Genomic_DNA"/>
</dbReference>
<feature type="region of interest" description="Disordered" evidence="3">
    <location>
        <begin position="1"/>
        <end position="51"/>
    </location>
</feature>
<dbReference type="PANTHER" id="PTHR48107:SF16">
    <property type="entry name" value="NADPH-DEPENDENT ALDEHYDE REDUCTASE 1, CHLOROPLASTIC"/>
    <property type="match status" value="1"/>
</dbReference>
<comment type="caution">
    <text evidence="4">The sequence shown here is derived from an EMBL/GenBank/DDBJ whole genome shotgun (WGS) entry which is preliminary data.</text>
</comment>
<dbReference type="SUPFAM" id="SSF51735">
    <property type="entry name" value="NAD(P)-binding Rossmann-fold domains"/>
    <property type="match status" value="1"/>
</dbReference>
<evidence type="ECO:0000256" key="2">
    <source>
        <dbReference type="ARBA" id="ARBA00023002"/>
    </source>
</evidence>
<dbReference type="PROSITE" id="PS00061">
    <property type="entry name" value="ADH_SHORT"/>
    <property type="match status" value="1"/>
</dbReference>
<dbReference type="PANTHER" id="PTHR48107">
    <property type="entry name" value="NADPH-DEPENDENT ALDEHYDE REDUCTASE-LIKE PROTEIN, CHLOROPLASTIC-RELATED"/>
    <property type="match status" value="1"/>
</dbReference>
<accession>A0ABV6E091</accession>
<dbReference type="PRINTS" id="PR00081">
    <property type="entry name" value="GDHRDH"/>
</dbReference>
<evidence type="ECO:0000256" key="1">
    <source>
        <dbReference type="ARBA" id="ARBA00006484"/>
    </source>
</evidence>
<reference evidence="4 5" key="1">
    <citation type="submission" date="2024-09" db="EMBL/GenBank/DDBJ databases">
        <authorList>
            <person name="Sun Q."/>
            <person name="Mori K."/>
        </authorList>
    </citation>
    <scope>NUCLEOTIDE SEQUENCE [LARGE SCALE GENOMIC DNA]</scope>
    <source>
        <strain evidence="4 5">CCM 8654</strain>
    </source>
</reference>
<feature type="compositionally biased region" description="Basic and acidic residues" evidence="3">
    <location>
        <begin position="28"/>
        <end position="51"/>
    </location>
</feature>
<dbReference type="RefSeq" id="WP_378518038.1">
    <property type="nucleotide sequence ID" value="NZ_CBCSDI010000029.1"/>
</dbReference>
<comment type="similarity">
    <text evidence="1">Belongs to the short-chain dehydrogenases/reductases (SDR) family.</text>
</comment>
<keyword evidence="5" id="KW-1185">Reference proteome</keyword>
<organism evidence="4 5">
    <name type="scientific">Nocardioides zeicaulis</name>
    <dbReference type="NCBI Taxonomy" id="1776857"/>
    <lineage>
        <taxon>Bacteria</taxon>
        <taxon>Bacillati</taxon>
        <taxon>Actinomycetota</taxon>
        <taxon>Actinomycetes</taxon>
        <taxon>Propionibacteriales</taxon>
        <taxon>Nocardioidaceae</taxon>
        <taxon>Nocardioides</taxon>
    </lineage>
</organism>
<dbReference type="PRINTS" id="PR00080">
    <property type="entry name" value="SDRFAMILY"/>
</dbReference>
<feature type="compositionally biased region" description="Basic and acidic residues" evidence="3">
    <location>
        <begin position="1"/>
        <end position="18"/>
    </location>
</feature>
<name>A0ABV6E091_9ACTN</name>
<keyword evidence="2" id="KW-0560">Oxidoreductase</keyword>
<dbReference type="InterPro" id="IPR020904">
    <property type="entry name" value="Sc_DH/Rdtase_CS"/>
</dbReference>
<dbReference type="NCBIfam" id="NF005559">
    <property type="entry name" value="PRK07231.1"/>
    <property type="match status" value="1"/>
</dbReference>
<sequence length="303" mass="32422">MSDADQTRQDPTEQHPQPDTEGEQLPDPGHEDSVTRQMGEKPDHGEESYVGHDRLLDQVAVVTGGDSGIGRAIAVAFSREGADLVIAYLDGEEDDARETARLVEEAGRRCVLVPTDLVEEEACQALVDRAVDELGRIDILVNNAAYQMAQEGGIADITTEQLDRVMRTNVYAMFWLCRMALPHMRAGSSIINTSSVQSSSPSPELLDYATTKAAIVNFTRGLALSVAEKGIRVNSVAPGPIWTPLIPATMPPDKVEDFGKQTPLGRAGQPAEVATAYVFLASAESSYVTGEVLAVTGGGPVTM</sequence>